<keyword evidence="3" id="KW-1185">Reference proteome</keyword>
<name>A0A512I8A3_9MICC</name>
<dbReference type="Proteomes" id="UP000321103">
    <property type="component" value="Unassembled WGS sequence"/>
</dbReference>
<protein>
    <recommendedName>
        <fullName evidence="1">Histone acetyltransferase Rv0428c-like SH3 domain-containing protein</fullName>
    </recommendedName>
</protein>
<gene>
    <name evidence="2" type="ORF">KTU01_00580</name>
</gene>
<dbReference type="Pfam" id="PF24551">
    <property type="entry name" value="SH3_Rv0428c"/>
    <property type="match status" value="1"/>
</dbReference>
<evidence type="ECO:0000259" key="1">
    <source>
        <dbReference type="Pfam" id="PF24551"/>
    </source>
</evidence>
<feature type="domain" description="Histone acetyltransferase Rv0428c-like SH3" evidence="1">
    <location>
        <begin position="6"/>
        <end position="65"/>
    </location>
</feature>
<proteinExistence type="predicted"/>
<dbReference type="STRING" id="388357.GCA_001580365_01033"/>
<sequence>MLAGLPCGTRVSVRYALPADDVSGLPLTDALGELVGLDTDGGAGTVTVRTRRGDVLIPAAAVRAARVVPPAPPRRRPRGG</sequence>
<dbReference type="AlphaFoldDB" id="A0A512I8A3"/>
<comment type="caution">
    <text evidence="2">The sequence shown here is derived from an EMBL/GenBank/DDBJ whole genome shotgun (WGS) entry which is preliminary data.</text>
</comment>
<evidence type="ECO:0000313" key="2">
    <source>
        <dbReference type="EMBL" id="GEO93935.1"/>
    </source>
</evidence>
<evidence type="ECO:0000313" key="3">
    <source>
        <dbReference type="Proteomes" id="UP000321103"/>
    </source>
</evidence>
<dbReference type="EMBL" id="BJZS01000002">
    <property type="protein sequence ID" value="GEO93935.1"/>
    <property type="molecule type" value="Genomic_DNA"/>
</dbReference>
<dbReference type="InterPro" id="IPR056934">
    <property type="entry name" value="SH3_Rv0428c"/>
</dbReference>
<accession>A0A512I8A3</accession>
<organism evidence="2 3">
    <name type="scientific">Kocuria turfanensis</name>
    <dbReference type="NCBI Taxonomy" id="388357"/>
    <lineage>
        <taxon>Bacteria</taxon>
        <taxon>Bacillati</taxon>
        <taxon>Actinomycetota</taxon>
        <taxon>Actinomycetes</taxon>
        <taxon>Micrococcales</taxon>
        <taxon>Micrococcaceae</taxon>
        <taxon>Kocuria</taxon>
    </lineage>
</organism>
<reference evidence="2 3" key="1">
    <citation type="submission" date="2019-07" db="EMBL/GenBank/DDBJ databases">
        <title>Whole genome shotgun sequence of Kocuria turfanensis NBRC 107627.</title>
        <authorList>
            <person name="Hosoyama A."/>
            <person name="Uohara A."/>
            <person name="Ohji S."/>
            <person name="Ichikawa N."/>
        </authorList>
    </citation>
    <scope>NUCLEOTIDE SEQUENCE [LARGE SCALE GENOMIC DNA]</scope>
    <source>
        <strain evidence="2 3">NBRC 107627</strain>
    </source>
</reference>